<sequence length="449" mass="47412">MGGVKGEGEYGGLPPRWAIDPSPGGWGFWALHSWPLPQRPPAVVSAWAGPHPNPRPHLYAACTAAPEEMPHRMPSSWASFRATATASCVRTRSTSSSRLKSRTRGMKPAPSPSICSDARRRGKGVMGRAWRGGGGQFAAFPRSTLTRPPCLMPLAAADHRMGACTRCGTATKVVCDAADPPWPHPRPRRRGACPHWRPPLTAWAGRDRPRTARCACATRPASRPPPSRPGSTAGCTGRRTGSARQRRAAPPLCACPHSPDAAPPWMGVEWGGSGMGREWNGGCKGGGGVWRAATPMGHRSKSRRVGILGAAFLAPAPAPACGGECMGRPPPQPPASLVRGVHGCARGDAAQDALLLGQLPRNRHGLLRAHAQYLVQQAEVQDSRDETRAQPLNLLGRAAQRERGHGKSMERGGGSTLAGQPRPAAVAPSAWGAACRRMRTGHQGGGMQP</sequence>
<feature type="compositionally biased region" description="Basic and acidic residues" evidence="1">
    <location>
        <begin position="399"/>
        <end position="410"/>
    </location>
</feature>
<dbReference type="AlphaFoldDB" id="A0A087SU63"/>
<evidence type="ECO:0000313" key="3">
    <source>
        <dbReference type="Proteomes" id="UP000028924"/>
    </source>
</evidence>
<evidence type="ECO:0000256" key="1">
    <source>
        <dbReference type="SAM" id="MobiDB-lite"/>
    </source>
</evidence>
<dbReference type="Proteomes" id="UP000028924">
    <property type="component" value="Unassembled WGS sequence"/>
</dbReference>
<protein>
    <submittedName>
        <fullName evidence="2">Uncharacterized protein</fullName>
    </submittedName>
</protein>
<name>A0A087SU63_AUXPR</name>
<reference evidence="2 3" key="1">
    <citation type="journal article" date="2014" name="BMC Genomics">
        <title>Oil accumulation mechanisms of the oleaginous microalga Chlorella protothecoides revealed through its genome, transcriptomes, and proteomes.</title>
        <authorList>
            <person name="Gao C."/>
            <person name="Wang Y."/>
            <person name="Shen Y."/>
            <person name="Yan D."/>
            <person name="He X."/>
            <person name="Dai J."/>
            <person name="Wu Q."/>
        </authorList>
    </citation>
    <scope>NUCLEOTIDE SEQUENCE [LARGE SCALE GENOMIC DNA]</scope>
    <source>
        <strain evidence="2 3">0710</strain>
    </source>
</reference>
<dbReference type="EMBL" id="KL662189">
    <property type="protein sequence ID" value="KFM29267.1"/>
    <property type="molecule type" value="Genomic_DNA"/>
</dbReference>
<feature type="region of interest" description="Disordered" evidence="1">
    <location>
        <begin position="91"/>
        <end position="120"/>
    </location>
</feature>
<evidence type="ECO:0000313" key="2">
    <source>
        <dbReference type="EMBL" id="KFM29267.1"/>
    </source>
</evidence>
<dbReference type="RefSeq" id="XP_011402320.1">
    <property type="nucleotide sequence ID" value="XM_011404018.1"/>
</dbReference>
<feature type="region of interest" description="Disordered" evidence="1">
    <location>
        <begin position="217"/>
        <end position="247"/>
    </location>
</feature>
<keyword evidence="3" id="KW-1185">Reference proteome</keyword>
<dbReference type="KEGG" id="apro:F751_1643"/>
<organism evidence="2 3">
    <name type="scientific">Auxenochlorella protothecoides</name>
    <name type="common">Green microalga</name>
    <name type="synonym">Chlorella protothecoides</name>
    <dbReference type="NCBI Taxonomy" id="3075"/>
    <lineage>
        <taxon>Eukaryota</taxon>
        <taxon>Viridiplantae</taxon>
        <taxon>Chlorophyta</taxon>
        <taxon>core chlorophytes</taxon>
        <taxon>Trebouxiophyceae</taxon>
        <taxon>Chlorellales</taxon>
        <taxon>Chlorellaceae</taxon>
        <taxon>Auxenochlorella</taxon>
    </lineage>
</organism>
<gene>
    <name evidence="2" type="ORF">F751_1643</name>
</gene>
<proteinExistence type="predicted"/>
<feature type="region of interest" description="Disordered" evidence="1">
    <location>
        <begin position="396"/>
        <end position="431"/>
    </location>
</feature>
<accession>A0A087SU63</accession>
<dbReference type="GeneID" id="23613034"/>